<dbReference type="Gene3D" id="3.40.50.10490">
    <property type="entry name" value="Glucose-6-phosphate isomerase like protein, domain 1"/>
    <property type="match status" value="1"/>
</dbReference>
<organism evidence="2 3">
    <name type="scientific">Schaedlerella arabinosiphila</name>
    <dbReference type="NCBI Taxonomy" id="2044587"/>
    <lineage>
        <taxon>Bacteria</taxon>
        <taxon>Bacillati</taxon>
        <taxon>Bacillota</taxon>
        <taxon>Clostridia</taxon>
        <taxon>Lachnospirales</taxon>
        <taxon>Lachnospiraceae</taxon>
        <taxon>Schaedlerella</taxon>
    </lineage>
</organism>
<dbReference type="GO" id="GO:1901135">
    <property type="term" value="P:carbohydrate derivative metabolic process"/>
    <property type="evidence" value="ECO:0007669"/>
    <property type="project" value="InterPro"/>
</dbReference>
<dbReference type="PROSITE" id="PS51464">
    <property type="entry name" value="SIS"/>
    <property type="match status" value="1"/>
</dbReference>
<evidence type="ECO:0000313" key="3">
    <source>
        <dbReference type="Proteomes" id="UP000274920"/>
    </source>
</evidence>
<evidence type="ECO:0000259" key="1">
    <source>
        <dbReference type="PROSITE" id="PS51464"/>
    </source>
</evidence>
<keyword evidence="3" id="KW-1185">Reference proteome</keyword>
<dbReference type="GO" id="GO:0097367">
    <property type="term" value="F:carbohydrate derivative binding"/>
    <property type="evidence" value="ECO:0007669"/>
    <property type="project" value="InterPro"/>
</dbReference>
<dbReference type="RefSeq" id="WP_125128952.1">
    <property type="nucleotide sequence ID" value="NZ_RHJS01000002.1"/>
</dbReference>
<name>A0A426DLX7_9FIRM</name>
<comment type="caution">
    <text evidence="2">The sequence shown here is derived from an EMBL/GenBank/DDBJ whole genome shotgun (WGS) entry which is preliminary data.</text>
</comment>
<dbReference type="AlphaFoldDB" id="A0A426DLX7"/>
<dbReference type="Proteomes" id="UP000274920">
    <property type="component" value="Unassembled WGS sequence"/>
</dbReference>
<dbReference type="EMBL" id="RHJS01000002">
    <property type="protein sequence ID" value="RRK33738.1"/>
    <property type="molecule type" value="Genomic_DNA"/>
</dbReference>
<dbReference type="InterPro" id="IPR001347">
    <property type="entry name" value="SIS_dom"/>
</dbReference>
<sequence>MKGYSESYFDLIYKNLKEMKVTVDNGKEITKDEGFDIWAERARDVQQNTKGLIFFCGNGASASMAEHMSHDWFQNAVINTTTCAEVSHVTAISNDFGYEDVYAYRIERIVSDRDIMVAISSSGDSQNIVKAVLAAKKNNAFVITVSGKKADNKIRKMGDLNFYVPLNTFGEVESAHAVLLHGALDYFLDKYMGGRH</sequence>
<dbReference type="SUPFAM" id="SSF53697">
    <property type="entry name" value="SIS domain"/>
    <property type="match status" value="1"/>
</dbReference>
<reference evidence="2" key="1">
    <citation type="submission" date="2018-10" db="EMBL/GenBank/DDBJ databases">
        <title>Schaedlerella arabinophila gen. nov. sp. nov., isolated from the mouse intestinal tract and comparative analysis with the genome of the closely related altered Schaedler flora strain ASF502.</title>
        <authorList>
            <person name="Miyake S."/>
            <person name="Soh M."/>
            <person name="Seedorf H."/>
        </authorList>
    </citation>
    <scope>NUCLEOTIDE SEQUENCE [LARGE SCALE GENOMIC DNA]</scope>
    <source>
        <strain evidence="2">DSM 106076</strain>
    </source>
</reference>
<dbReference type="PANTHER" id="PTHR30390">
    <property type="entry name" value="SEDOHEPTULOSE 7-PHOSPHATE ISOMERASE / DNAA INITIATOR-ASSOCIATING FACTOR FOR REPLICATION INITIATION"/>
    <property type="match status" value="1"/>
</dbReference>
<gene>
    <name evidence="2" type="ORF">EBB54_22030</name>
</gene>
<dbReference type="InterPro" id="IPR050099">
    <property type="entry name" value="SIS_GmhA/DiaA_subfam"/>
</dbReference>
<dbReference type="InterPro" id="IPR046348">
    <property type="entry name" value="SIS_dom_sf"/>
</dbReference>
<evidence type="ECO:0000313" key="2">
    <source>
        <dbReference type="EMBL" id="RRK33738.1"/>
    </source>
</evidence>
<proteinExistence type="predicted"/>
<protein>
    <submittedName>
        <fullName evidence="2">SIS domain-containing protein</fullName>
    </submittedName>
</protein>
<accession>A0A426DLX7</accession>
<dbReference type="PANTHER" id="PTHR30390:SF7">
    <property type="entry name" value="PHOSPHOHEPTOSE ISOMERASE"/>
    <property type="match status" value="1"/>
</dbReference>
<dbReference type="Pfam" id="PF13580">
    <property type="entry name" value="SIS_2"/>
    <property type="match status" value="1"/>
</dbReference>
<feature type="domain" description="SIS" evidence="1">
    <location>
        <begin position="42"/>
        <end position="196"/>
    </location>
</feature>